<evidence type="ECO:0000256" key="1">
    <source>
        <dbReference type="ARBA" id="ARBA00038420"/>
    </source>
</evidence>
<dbReference type="EMBL" id="JACXAF010000006">
    <property type="protein sequence ID" value="MBD1388906.1"/>
    <property type="molecule type" value="Genomic_DNA"/>
</dbReference>
<dbReference type="GO" id="GO:0009279">
    <property type="term" value="C:cell outer membrane"/>
    <property type="evidence" value="ECO:0007669"/>
    <property type="project" value="TreeGrafter"/>
</dbReference>
<gene>
    <name evidence="4" type="ORF">IC617_05650</name>
</gene>
<comment type="similarity">
    <text evidence="1">Belongs to the E.coli NlpD/Haemophilus LppB family.</text>
</comment>
<dbReference type="PROSITE" id="PS51782">
    <property type="entry name" value="LYSM"/>
    <property type="match status" value="1"/>
</dbReference>
<dbReference type="SUPFAM" id="SSF51261">
    <property type="entry name" value="Duplicated hybrid motif"/>
    <property type="match status" value="1"/>
</dbReference>
<feature type="compositionally biased region" description="Basic and acidic residues" evidence="2">
    <location>
        <begin position="147"/>
        <end position="157"/>
    </location>
</feature>
<dbReference type="CDD" id="cd12797">
    <property type="entry name" value="M23_peptidase"/>
    <property type="match status" value="1"/>
</dbReference>
<dbReference type="Pfam" id="PF01476">
    <property type="entry name" value="LysM"/>
    <property type="match status" value="1"/>
</dbReference>
<comment type="caution">
    <text evidence="4">The sequence shown here is derived from an EMBL/GenBank/DDBJ whole genome shotgun (WGS) entry which is preliminary data.</text>
</comment>
<feature type="region of interest" description="Disordered" evidence="2">
    <location>
        <begin position="119"/>
        <end position="183"/>
    </location>
</feature>
<name>A0A8J6UFL1_9GAMM</name>
<evidence type="ECO:0000259" key="3">
    <source>
        <dbReference type="PROSITE" id="PS51782"/>
    </source>
</evidence>
<dbReference type="Proteomes" id="UP000638014">
    <property type="component" value="Unassembled WGS sequence"/>
</dbReference>
<keyword evidence="5" id="KW-1185">Reference proteome</keyword>
<dbReference type="InterPro" id="IPR018392">
    <property type="entry name" value="LysM"/>
</dbReference>
<dbReference type="Gene3D" id="3.10.350.10">
    <property type="entry name" value="LysM domain"/>
    <property type="match status" value="1"/>
</dbReference>
<dbReference type="InterPro" id="IPR016047">
    <property type="entry name" value="M23ase_b-sheet_dom"/>
</dbReference>
<proteinExistence type="inferred from homology"/>
<dbReference type="InterPro" id="IPR011055">
    <property type="entry name" value="Dup_hybrid_motif"/>
</dbReference>
<dbReference type="PANTHER" id="PTHR21666">
    <property type="entry name" value="PEPTIDASE-RELATED"/>
    <property type="match status" value="1"/>
</dbReference>
<dbReference type="GO" id="GO:0032153">
    <property type="term" value="C:cell division site"/>
    <property type="evidence" value="ECO:0007669"/>
    <property type="project" value="TreeGrafter"/>
</dbReference>
<protein>
    <submittedName>
        <fullName evidence="4">Peptidoglycan DD-metalloendopeptidase family protein</fullName>
    </submittedName>
</protein>
<dbReference type="GO" id="GO:0004222">
    <property type="term" value="F:metalloendopeptidase activity"/>
    <property type="evidence" value="ECO:0007669"/>
    <property type="project" value="TreeGrafter"/>
</dbReference>
<dbReference type="InterPro" id="IPR036779">
    <property type="entry name" value="LysM_dom_sf"/>
</dbReference>
<dbReference type="InterPro" id="IPR050570">
    <property type="entry name" value="Cell_wall_metabolism_enzyme"/>
</dbReference>
<dbReference type="Pfam" id="PF01551">
    <property type="entry name" value="Peptidase_M23"/>
    <property type="match status" value="1"/>
</dbReference>
<evidence type="ECO:0000256" key="2">
    <source>
        <dbReference type="SAM" id="MobiDB-lite"/>
    </source>
</evidence>
<sequence>MLKCLVGWLWQLAWHCTWCSSTKRWREILLNSLKAITLLWLIWCLGLVGCASQSQNPAPVRSITKDYSQQYQTKITASSYQVKSGDTLFSIAWASGQDYKNLIEINDIKPPYTIFPGQTLKLRGKSNNSSVSRKKTDRSNTSTHQLKNIDSRHKNDVDSTSSQGYRQVKAGQERSSTAQTKPRPYGRVKQWLWPTKGTVSGQFSASSLGSKGIDIKGKFGQAITASAEGKVVYAGSGLRGYGELIIIKHSDEFLSAYAHNSVIRVTEGQWVKAGQLIANMGSTGTDSVKLHFEIRYKGKPVDPTKYLPK</sequence>
<accession>A0A8J6UFL1</accession>
<dbReference type="Gene3D" id="2.70.70.10">
    <property type="entry name" value="Glucose Permease (Domain IIA)"/>
    <property type="match status" value="1"/>
</dbReference>
<dbReference type="CDD" id="cd00118">
    <property type="entry name" value="LysM"/>
    <property type="match status" value="1"/>
</dbReference>
<dbReference type="SMART" id="SM00257">
    <property type="entry name" value="LysM"/>
    <property type="match status" value="1"/>
</dbReference>
<reference evidence="4" key="1">
    <citation type="submission" date="2020-09" db="EMBL/GenBank/DDBJ databases">
        <title>A novel bacterium of genus Neiella, isolated from South China Sea.</title>
        <authorList>
            <person name="Huang H."/>
            <person name="Mo K."/>
            <person name="Hu Y."/>
        </authorList>
    </citation>
    <scope>NUCLEOTIDE SEQUENCE</scope>
    <source>
        <strain evidence="4">HB171785</strain>
    </source>
</reference>
<organism evidence="4 5">
    <name type="scientific">Neiella litorisoli</name>
    <dbReference type="NCBI Taxonomy" id="2771431"/>
    <lineage>
        <taxon>Bacteria</taxon>
        <taxon>Pseudomonadati</taxon>
        <taxon>Pseudomonadota</taxon>
        <taxon>Gammaproteobacteria</taxon>
        <taxon>Alteromonadales</taxon>
        <taxon>Echinimonadaceae</taxon>
        <taxon>Neiella</taxon>
    </lineage>
</organism>
<dbReference type="AlphaFoldDB" id="A0A8J6UFL1"/>
<evidence type="ECO:0000313" key="5">
    <source>
        <dbReference type="Proteomes" id="UP000638014"/>
    </source>
</evidence>
<dbReference type="PANTHER" id="PTHR21666:SF263">
    <property type="entry name" value="MUREIN HYDROLASE ACTIVATOR NLPD"/>
    <property type="match status" value="1"/>
</dbReference>
<feature type="domain" description="LysM" evidence="3">
    <location>
        <begin position="78"/>
        <end position="122"/>
    </location>
</feature>
<evidence type="ECO:0000313" key="4">
    <source>
        <dbReference type="EMBL" id="MBD1388906.1"/>
    </source>
</evidence>